<reference evidence="11" key="1">
    <citation type="submission" date="2017-01" db="EMBL/GenBank/DDBJ databases">
        <authorList>
            <person name="Varghese N."/>
            <person name="Submissions S."/>
        </authorList>
    </citation>
    <scope>NUCLEOTIDE SEQUENCE [LARGE SCALE GENOMIC DNA]</scope>
    <source>
        <strain evidence="11">MNA4</strain>
    </source>
</reference>
<proteinExistence type="inferred from homology"/>
<keyword evidence="2 7" id="KW-0963">Cytoplasm</keyword>
<dbReference type="GO" id="GO:0005737">
    <property type="term" value="C:cytoplasm"/>
    <property type="evidence" value="ECO:0007669"/>
    <property type="project" value="UniProtKB-SubCell"/>
</dbReference>
<dbReference type="InterPro" id="IPR011890">
    <property type="entry name" value="SMC_prok"/>
</dbReference>
<dbReference type="GO" id="GO:0003677">
    <property type="term" value="F:DNA binding"/>
    <property type="evidence" value="ECO:0007669"/>
    <property type="project" value="UniProtKB-UniRule"/>
</dbReference>
<dbReference type="AlphaFoldDB" id="A0A1U7PJ14"/>
<dbReference type="SUPFAM" id="SSF52540">
    <property type="entry name" value="P-loop containing nucleoside triphosphate hydrolases"/>
    <property type="match status" value="1"/>
</dbReference>
<evidence type="ECO:0000259" key="9">
    <source>
        <dbReference type="SMART" id="SM00968"/>
    </source>
</evidence>
<dbReference type="GO" id="GO:0006260">
    <property type="term" value="P:DNA replication"/>
    <property type="evidence" value="ECO:0007669"/>
    <property type="project" value="UniProtKB-UniRule"/>
</dbReference>
<evidence type="ECO:0000256" key="7">
    <source>
        <dbReference type="HAMAP-Rule" id="MF_01894"/>
    </source>
</evidence>
<accession>A0A1U7PJ14</accession>
<feature type="coiled-coil region" evidence="7">
    <location>
        <begin position="790"/>
        <end position="845"/>
    </location>
</feature>
<evidence type="ECO:0000256" key="4">
    <source>
        <dbReference type="ARBA" id="ARBA00022840"/>
    </source>
</evidence>
<feature type="region of interest" description="Disordered" evidence="8">
    <location>
        <begin position="265"/>
        <end position="285"/>
    </location>
</feature>
<comment type="function">
    <text evidence="7">Required for chromosome condensation and partitioning.</text>
</comment>
<evidence type="ECO:0000313" key="10">
    <source>
        <dbReference type="EMBL" id="SIT67495.1"/>
    </source>
</evidence>
<keyword evidence="5 7" id="KW-0175">Coiled coil</keyword>
<evidence type="ECO:0000256" key="3">
    <source>
        <dbReference type="ARBA" id="ARBA00022741"/>
    </source>
</evidence>
<dbReference type="PIRSF" id="PIRSF005719">
    <property type="entry name" value="SMC"/>
    <property type="match status" value="1"/>
</dbReference>
<comment type="domain">
    <text evidence="7">Contains large globular domains required for ATP hydrolysis at each terminus and a third globular domain forming a flexible hinge near the middle of the molecule. These domains are separated by coiled-coil structures.</text>
</comment>
<keyword evidence="11" id="KW-1185">Reference proteome</keyword>
<dbReference type="GO" id="GO:0007059">
    <property type="term" value="P:chromosome segregation"/>
    <property type="evidence" value="ECO:0007669"/>
    <property type="project" value="UniProtKB-UniRule"/>
</dbReference>
<dbReference type="Pfam" id="PF02463">
    <property type="entry name" value="SMC_N"/>
    <property type="match status" value="1"/>
</dbReference>
<feature type="binding site" evidence="7">
    <location>
        <begin position="51"/>
        <end position="58"/>
    </location>
    <ligand>
        <name>ATP</name>
        <dbReference type="ChEBI" id="CHEBI:30616"/>
    </ligand>
</feature>
<dbReference type="SMART" id="SM00968">
    <property type="entry name" value="SMC_hinge"/>
    <property type="match status" value="1"/>
</dbReference>
<dbReference type="STRING" id="550447.SAMN05428946_0223"/>
<dbReference type="FunFam" id="3.40.50.300:FF:000901">
    <property type="entry name" value="Chromosome partition protein Smc"/>
    <property type="match status" value="1"/>
</dbReference>
<comment type="subunit">
    <text evidence="7">Homodimer.</text>
</comment>
<dbReference type="GO" id="GO:0030261">
    <property type="term" value="P:chromosome condensation"/>
    <property type="evidence" value="ECO:0007669"/>
    <property type="project" value="InterPro"/>
</dbReference>
<evidence type="ECO:0000256" key="2">
    <source>
        <dbReference type="ARBA" id="ARBA00022490"/>
    </source>
</evidence>
<feature type="region of interest" description="Disordered" evidence="8">
    <location>
        <begin position="458"/>
        <end position="478"/>
    </location>
</feature>
<dbReference type="Gene3D" id="1.20.1060.20">
    <property type="match status" value="1"/>
</dbReference>
<dbReference type="InterPro" id="IPR036277">
    <property type="entry name" value="SMC_hinge_sf"/>
</dbReference>
<feature type="coiled-coil region" evidence="7">
    <location>
        <begin position="706"/>
        <end position="764"/>
    </location>
</feature>
<dbReference type="NCBIfam" id="TIGR02168">
    <property type="entry name" value="SMC_prok_B"/>
    <property type="match status" value="1"/>
</dbReference>
<name>A0A1U7PJ14_9BACI</name>
<dbReference type="InterPro" id="IPR024704">
    <property type="entry name" value="SMC"/>
</dbReference>
<dbReference type="Pfam" id="PF06470">
    <property type="entry name" value="SMC_hinge"/>
    <property type="match status" value="1"/>
</dbReference>
<dbReference type="SUPFAM" id="SSF75553">
    <property type="entry name" value="Smc hinge domain"/>
    <property type="match status" value="1"/>
</dbReference>
<comment type="subcellular location">
    <subcellularLocation>
        <location evidence="1 7">Cytoplasm</location>
    </subcellularLocation>
</comment>
<evidence type="ECO:0000256" key="1">
    <source>
        <dbReference type="ARBA" id="ARBA00004496"/>
    </source>
</evidence>
<dbReference type="Gene3D" id="3.30.70.1620">
    <property type="match status" value="1"/>
</dbReference>
<dbReference type="InterPro" id="IPR010935">
    <property type="entry name" value="SMC_hinge"/>
</dbReference>
<feature type="region of interest" description="Disordered" evidence="8">
    <location>
        <begin position="425"/>
        <end position="446"/>
    </location>
</feature>
<keyword evidence="6 7" id="KW-0238">DNA-binding</keyword>
<keyword evidence="3 7" id="KW-0547">Nucleotide-binding</keyword>
<sequence length="1216" mass="134087">MRPATPSPNCGKPKGRRTDLHLKRLEIFGFKSFGERIGLDFVPGVTAVVGPNGSGKSNVTDAIRWVLGEQSAKTLRGGKMEDVIFSGSESRKPLNFAEVTLILDNSDGRVPLDFQEISVSRRVFRSGDSEYQINRQACRLRDITDLFMDSGLGKEAFSVISQGRVDEILNSKPEDRRSIFEEAAGVLKYKQRRRKAEHKLFETEDNLNRVLDILHELEGRLEPLRIQASAAEDFLAMSGELKTAEIALIAHDLEENRNAREVVRKKHDAAAEKERQASAEAESRDAVLAGLRSEAAALADELDGLHKELAEAVAGTEKWEGRRLVMQERRTNAVRQLERLRADLSEAEAAILSTTGKQAEAERLAAEKKEALSETRKEIRRLQDVAGRPLGETEKRIDELKSVYIERLSEEAAVNNELKHLRMQIDQQKESAERNRSRAEETAGELDKVRRELRRAEEAAGNLQKRLTEAERLDSEREEAERKLAGELADKQEQLYKAYSLQEKLKGRKEALLAMEAEHAGFHTGVKEVLRAAEKGRLQGIEGAVAKLLDVRPEFAKAIETALGGGMQHIVTASESDARRAIAHLKESRKGRATFLPLPVMKPRQVDAQTLARVNGHGEYKGTGDSVVSADSRYSVIVRNLLGNVIIAATLKGANEIAKMAGYRYRVVTLDGDVVNAGGSMTGGGSDRNNPIFMRKAELESVSADLVRLEGSIGNAEQAVRQLKLDKQELSGLRGSAQKQLADLRKEGQAANEQLAELKSAERRLSDRAALFTDEEQGTAGMAGGLSKRLDAAGSRKERLTAELKEISDEIEKLGELYEQGRNERDRMMDRLGELRSEAAVLAEQAAQAAAASDTLQTELRSLGLRAGRLNEEIGWLEGDGSDGLGPEEIEQELAGWKKRRKEAEQAVAGAVNRRAALEGRINLEQTRYKQASAAQAEHARISRETELRAGRLDYEFETLSETLIESYGLEEAPAAEFPFPEGLDAESARRKVRLLKQSIDELGPVNTGAIDEFAAVSERHQFLSDQRSDLLEAKETLEETIGEMDAEVTERFGSTFHAVNRQFGIVFRELFGGGRTELVLTNPDDLLTTGIDIVACPPGKKLQNLSLLSGGERALTAIALLFAILKVRPVPFCVLDEVEAALDEANVLRYSNYLKKFSDETQFIVITHRKGTMEGADVLYGITMQESGISKPVSVKLTEGDGVEYEEPVPAGGAG</sequence>
<dbReference type="FunFam" id="3.40.50.300:FF:000984">
    <property type="entry name" value="Chromosome partition protein Smc"/>
    <property type="match status" value="1"/>
</dbReference>
<dbReference type="InterPro" id="IPR027417">
    <property type="entry name" value="P-loop_NTPase"/>
</dbReference>
<dbReference type="GO" id="GO:0016887">
    <property type="term" value="F:ATP hydrolysis activity"/>
    <property type="evidence" value="ECO:0007669"/>
    <property type="project" value="InterPro"/>
</dbReference>
<dbReference type="EMBL" id="FTPL01000001">
    <property type="protein sequence ID" value="SIT67495.1"/>
    <property type="molecule type" value="Genomic_DNA"/>
</dbReference>
<dbReference type="GO" id="GO:0005694">
    <property type="term" value="C:chromosome"/>
    <property type="evidence" value="ECO:0007669"/>
    <property type="project" value="InterPro"/>
</dbReference>
<feature type="coiled-coil region" evidence="7">
    <location>
        <begin position="288"/>
        <end position="385"/>
    </location>
</feature>
<feature type="coiled-coil region" evidence="7">
    <location>
        <begin position="1021"/>
        <end position="1048"/>
    </location>
</feature>
<organism evidence="10 11">
    <name type="scientific">Edaphobacillus lindanitolerans</name>
    <dbReference type="NCBI Taxonomy" id="550447"/>
    <lineage>
        <taxon>Bacteria</taxon>
        <taxon>Bacillati</taxon>
        <taxon>Bacillota</taxon>
        <taxon>Bacilli</taxon>
        <taxon>Bacillales</taxon>
        <taxon>Bacillaceae</taxon>
        <taxon>Edaphobacillus</taxon>
    </lineage>
</organism>
<evidence type="ECO:0000256" key="6">
    <source>
        <dbReference type="ARBA" id="ARBA00023125"/>
    </source>
</evidence>
<evidence type="ECO:0000256" key="5">
    <source>
        <dbReference type="ARBA" id="ARBA00023054"/>
    </source>
</evidence>
<protein>
    <recommendedName>
        <fullName evidence="7">Chromosome partition protein Smc</fullName>
    </recommendedName>
</protein>
<dbReference type="CDD" id="cd03278">
    <property type="entry name" value="ABC_SMC_barmotin"/>
    <property type="match status" value="2"/>
</dbReference>
<gene>
    <name evidence="7" type="primary">smc</name>
    <name evidence="10" type="ORF">SAMN05428946_0223</name>
</gene>
<feature type="coiled-coil region" evidence="7">
    <location>
        <begin position="894"/>
        <end position="921"/>
    </location>
</feature>
<dbReference type="GO" id="GO:0007062">
    <property type="term" value="P:sister chromatid cohesion"/>
    <property type="evidence" value="ECO:0007669"/>
    <property type="project" value="InterPro"/>
</dbReference>
<dbReference type="Gene3D" id="3.40.50.300">
    <property type="entry name" value="P-loop containing nucleotide triphosphate hydrolases"/>
    <property type="match status" value="2"/>
</dbReference>
<evidence type="ECO:0000313" key="11">
    <source>
        <dbReference type="Proteomes" id="UP000187550"/>
    </source>
</evidence>
<dbReference type="InterPro" id="IPR003395">
    <property type="entry name" value="RecF/RecN/SMC_N"/>
</dbReference>
<dbReference type="HAMAP" id="MF_01894">
    <property type="entry name" value="Smc_prok"/>
    <property type="match status" value="1"/>
</dbReference>
<dbReference type="PANTHER" id="PTHR43977">
    <property type="entry name" value="STRUCTURAL MAINTENANCE OF CHROMOSOMES PROTEIN 3"/>
    <property type="match status" value="1"/>
</dbReference>
<feature type="compositionally biased region" description="Basic and acidic residues" evidence="8">
    <location>
        <begin position="466"/>
        <end position="478"/>
    </location>
</feature>
<comment type="similarity">
    <text evidence="7">Belongs to the SMC family.</text>
</comment>
<feature type="domain" description="SMC hinge" evidence="9">
    <location>
        <begin position="539"/>
        <end position="658"/>
    </location>
</feature>
<dbReference type="Proteomes" id="UP000187550">
    <property type="component" value="Unassembled WGS sequence"/>
</dbReference>
<dbReference type="GO" id="GO:0005524">
    <property type="term" value="F:ATP binding"/>
    <property type="evidence" value="ECO:0007669"/>
    <property type="project" value="UniProtKB-UniRule"/>
</dbReference>
<keyword evidence="4 7" id="KW-0067">ATP-binding</keyword>
<evidence type="ECO:0000256" key="8">
    <source>
        <dbReference type="SAM" id="MobiDB-lite"/>
    </source>
</evidence>
<feature type="compositionally biased region" description="Basic and acidic residues" evidence="8">
    <location>
        <begin position="427"/>
        <end position="446"/>
    </location>
</feature>